<dbReference type="InterPro" id="IPR002477">
    <property type="entry name" value="Peptidoglycan-bd-like"/>
</dbReference>
<dbReference type="Proteomes" id="UP001646141">
    <property type="component" value="Unassembled WGS sequence"/>
</dbReference>
<accession>A0ABS1SSM4</accession>
<dbReference type="InterPro" id="IPR036365">
    <property type="entry name" value="PGBD-like_sf"/>
</dbReference>
<evidence type="ECO:0000313" key="3">
    <source>
        <dbReference type="EMBL" id="MBL3691140.1"/>
    </source>
</evidence>
<evidence type="ECO:0000313" key="4">
    <source>
        <dbReference type="Proteomes" id="UP001646141"/>
    </source>
</evidence>
<proteinExistence type="predicted"/>
<dbReference type="EMBL" id="QYAD01000006">
    <property type="protein sequence ID" value="MBL3691140.1"/>
    <property type="molecule type" value="Genomic_DNA"/>
</dbReference>
<feature type="domain" description="Peptidoglycan binding-like" evidence="2">
    <location>
        <begin position="138"/>
        <end position="174"/>
    </location>
</feature>
<keyword evidence="1" id="KW-0812">Transmembrane</keyword>
<keyword evidence="1" id="KW-1133">Transmembrane helix</keyword>
<feature type="transmembrane region" description="Helical" evidence="1">
    <location>
        <begin position="23"/>
        <end position="44"/>
    </location>
</feature>
<sequence>MLLRRRLRYRDQGSKVTALRSKLVLSVVAAGTLLGAAGLLGYALRPVAPPESLKPAATESQAPVNRESFGDDRKVQVRLKTSDPAILSLRREGVLTKSECTAGGSFLSGQVVASVDEQPIIGLHTAVPLFRDLNWQDSGTDVTALQQELVSLGYLASEHVTGWYGWNTSNAVQRLRVDKGAQEGTSTTLQSEFLWLPANEVSALTCEIQPGQNVSSDTPLAKTGGAVAQLEVVAMPGSLTPGARSLTLNGLTGPVSESGVANDPTFLARVSSDVQLVEALRKDSGSTVTATLSLADKIEAHTVPVGAIVDTEGLLCVRSGARTLPVALLGSALGTAVISFTDPQAQVPQTVAVGLSLKGATCAP</sequence>
<organism evidence="3 4">
    <name type="scientific">Leucobacter chromiireducens subsp. chromiireducens</name>
    <dbReference type="NCBI Taxonomy" id="660067"/>
    <lineage>
        <taxon>Bacteria</taxon>
        <taxon>Bacillati</taxon>
        <taxon>Actinomycetota</taxon>
        <taxon>Actinomycetes</taxon>
        <taxon>Micrococcales</taxon>
        <taxon>Microbacteriaceae</taxon>
        <taxon>Leucobacter</taxon>
    </lineage>
</organism>
<dbReference type="InterPro" id="IPR036366">
    <property type="entry name" value="PGBDSf"/>
</dbReference>
<keyword evidence="1" id="KW-0472">Membrane</keyword>
<comment type="caution">
    <text evidence="3">The sequence shown here is derived from an EMBL/GenBank/DDBJ whole genome shotgun (WGS) entry which is preliminary data.</text>
</comment>
<protein>
    <submittedName>
        <fullName evidence="3">Peptidoglycan-binding protein</fullName>
    </submittedName>
</protein>
<name>A0ABS1SSM4_9MICO</name>
<keyword evidence="4" id="KW-1185">Reference proteome</keyword>
<reference evidence="3 4" key="1">
    <citation type="submission" date="2018-09" db="EMBL/GenBank/DDBJ databases">
        <title>Comparative genomics of Leucobacter spp.</title>
        <authorList>
            <person name="Reis A.C."/>
            <person name="Kolvenbach B.A."/>
            <person name="Corvini P.F.X."/>
            <person name="Nunes O.C."/>
        </authorList>
    </citation>
    <scope>NUCLEOTIDE SEQUENCE [LARGE SCALE GENOMIC DNA]</scope>
    <source>
        <strain evidence="3 4">L-1</strain>
    </source>
</reference>
<dbReference type="Gene3D" id="1.10.101.10">
    <property type="entry name" value="PGBD-like superfamily/PGBD"/>
    <property type="match status" value="1"/>
</dbReference>
<evidence type="ECO:0000259" key="2">
    <source>
        <dbReference type="Pfam" id="PF01471"/>
    </source>
</evidence>
<evidence type="ECO:0000256" key="1">
    <source>
        <dbReference type="SAM" id="Phobius"/>
    </source>
</evidence>
<dbReference type="SUPFAM" id="SSF47090">
    <property type="entry name" value="PGBD-like"/>
    <property type="match status" value="1"/>
</dbReference>
<gene>
    <name evidence="3" type="ORF">D3226_14445</name>
</gene>
<dbReference type="Pfam" id="PF01471">
    <property type="entry name" value="PG_binding_1"/>
    <property type="match status" value="1"/>
</dbReference>